<gene>
    <name evidence="2" type="ORF">A2Z86_05725</name>
</gene>
<evidence type="ECO:0008006" key="4">
    <source>
        <dbReference type="Google" id="ProtNLM"/>
    </source>
</evidence>
<dbReference type="Proteomes" id="UP000176992">
    <property type="component" value="Unassembled WGS sequence"/>
</dbReference>
<dbReference type="AlphaFoldDB" id="A0A1F5Y9N5"/>
<keyword evidence="1" id="KW-0732">Signal</keyword>
<evidence type="ECO:0000313" key="3">
    <source>
        <dbReference type="Proteomes" id="UP000176992"/>
    </source>
</evidence>
<proteinExistence type="predicted"/>
<name>A0A1F5Y9N5_9BACT</name>
<sequence length="161" mass="17622">MSYSNSRWKKSSSFFLTALFLAAALFISCNSTADNTFDVFQNPDSPSGGTDTGDGGTAKPALVSVWDVYSVSYRDNNGGLTTAQKPNVEGKLQFSEAFTLKVRADKFNLNLDLKGQYEISSNTVTLTNSDGKQYISTWKVDGNNLEFSWGAGSEYTFFANH</sequence>
<evidence type="ECO:0000256" key="1">
    <source>
        <dbReference type="SAM" id="SignalP"/>
    </source>
</evidence>
<protein>
    <recommendedName>
        <fullName evidence="4">Lipocalin-like domain-containing protein</fullName>
    </recommendedName>
</protein>
<feature type="signal peptide" evidence="1">
    <location>
        <begin position="1"/>
        <end position="33"/>
    </location>
</feature>
<organism evidence="2 3">
    <name type="scientific">Candidatus Glassbacteria bacterium GWA2_58_10</name>
    <dbReference type="NCBI Taxonomy" id="1817865"/>
    <lineage>
        <taxon>Bacteria</taxon>
        <taxon>Candidatus Glassiibacteriota</taxon>
    </lineage>
</organism>
<feature type="chain" id="PRO_5009522365" description="Lipocalin-like domain-containing protein" evidence="1">
    <location>
        <begin position="34"/>
        <end position="161"/>
    </location>
</feature>
<comment type="caution">
    <text evidence="2">The sequence shown here is derived from an EMBL/GenBank/DDBJ whole genome shotgun (WGS) entry which is preliminary data.</text>
</comment>
<evidence type="ECO:0000313" key="2">
    <source>
        <dbReference type="EMBL" id="OGF96948.1"/>
    </source>
</evidence>
<dbReference type="EMBL" id="MFIV01000245">
    <property type="protein sequence ID" value="OGF96948.1"/>
    <property type="molecule type" value="Genomic_DNA"/>
</dbReference>
<dbReference type="PROSITE" id="PS51257">
    <property type="entry name" value="PROKAR_LIPOPROTEIN"/>
    <property type="match status" value="1"/>
</dbReference>
<reference evidence="2 3" key="1">
    <citation type="journal article" date="2016" name="Nat. Commun.">
        <title>Thousands of microbial genomes shed light on interconnected biogeochemical processes in an aquifer system.</title>
        <authorList>
            <person name="Anantharaman K."/>
            <person name="Brown C.T."/>
            <person name="Hug L.A."/>
            <person name="Sharon I."/>
            <person name="Castelle C.J."/>
            <person name="Probst A.J."/>
            <person name="Thomas B.C."/>
            <person name="Singh A."/>
            <person name="Wilkins M.J."/>
            <person name="Karaoz U."/>
            <person name="Brodie E.L."/>
            <person name="Williams K.H."/>
            <person name="Hubbard S.S."/>
            <person name="Banfield J.F."/>
        </authorList>
    </citation>
    <scope>NUCLEOTIDE SEQUENCE [LARGE SCALE GENOMIC DNA]</scope>
</reference>
<accession>A0A1F5Y9N5</accession>